<gene>
    <name evidence="3" type="ORF">EFBL_3658</name>
</gene>
<dbReference type="OrthoDB" id="181047at2"/>
<evidence type="ECO:0000259" key="2">
    <source>
        <dbReference type="Pfam" id="PF01370"/>
    </source>
</evidence>
<evidence type="ECO:0000313" key="3">
    <source>
        <dbReference type="EMBL" id="GAX91967.1"/>
    </source>
</evidence>
<dbReference type="Gene3D" id="3.90.25.10">
    <property type="entry name" value="UDP-galactose 4-epimerase, domain 1"/>
    <property type="match status" value="1"/>
</dbReference>
<name>A0A292YLI6_9BACL</name>
<dbReference type="InterPro" id="IPR001509">
    <property type="entry name" value="Epimerase_deHydtase"/>
</dbReference>
<reference evidence="4" key="1">
    <citation type="submission" date="2017-07" db="EMBL/GenBank/DDBJ databases">
        <title>Draft genome sequence of Effusibacillus lacus strain skLN1.</title>
        <authorList>
            <person name="Watanabe M."/>
            <person name="Kojima H."/>
            <person name="Fukui M."/>
        </authorList>
    </citation>
    <scope>NUCLEOTIDE SEQUENCE [LARGE SCALE GENOMIC DNA]</scope>
    <source>
        <strain evidence="4">skLN1</strain>
    </source>
</reference>
<dbReference type="AlphaFoldDB" id="A0A292YLI6"/>
<dbReference type="Proteomes" id="UP000217785">
    <property type="component" value="Unassembled WGS sequence"/>
</dbReference>
<dbReference type="RefSeq" id="WP_096184275.1">
    <property type="nucleotide sequence ID" value="NZ_BDUF01000112.1"/>
</dbReference>
<dbReference type="Pfam" id="PF01370">
    <property type="entry name" value="Epimerase"/>
    <property type="match status" value="1"/>
</dbReference>
<feature type="domain" description="NAD-dependent epimerase/dehydratase" evidence="2">
    <location>
        <begin position="4"/>
        <end position="233"/>
    </location>
</feature>
<sequence>MKAIVTGGAGFIGSHLVDELVTIGADVHVIDNLSTGRPENVNPNASLHVLDVCSKEAKDLIVRQRPDVVFHEAAQVDVLRSIREPDFDASVNIVGTINVLEGCCQASVKKFIYASSCAVYGDLKKDLIREEDPADPISFYGTSKLTSESFVRLFHQMYGIPYTILRYANVYGPRQTPKGEGGVVSIFLDRIHKSLPLVIHGDGEQTRDFVYVKDVVNANLAAIQQADQEVIHVGTATRTSINQLVSVLNRIHGSKLPVVHEHERPGDIKHSCLHNKKAYNKMGWIPKYDLNTGLLETYNSVFRN</sequence>
<keyword evidence="4" id="KW-1185">Reference proteome</keyword>
<comment type="similarity">
    <text evidence="1">Belongs to the NAD(P)-dependent epimerase/dehydratase family.</text>
</comment>
<dbReference type="SUPFAM" id="SSF51735">
    <property type="entry name" value="NAD(P)-binding Rossmann-fold domains"/>
    <property type="match status" value="1"/>
</dbReference>
<accession>A0A292YLI6</accession>
<dbReference type="Gene3D" id="3.40.50.720">
    <property type="entry name" value="NAD(P)-binding Rossmann-like Domain"/>
    <property type="match status" value="1"/>
</dbReference>
<protein>
    <submittedName>
        <fullName evidence="3">UDP-glucose 4-epimerase</fullName>
    </submittedName>
</protein>
<evidence type="ECO:0000313" key="4">
    <source>
        <dbReference type="Proteomes" id="UP000217785"/>
    </source>
</evidence>
<organism evidence="3 4">
    <name type="scientific">Effusibacillus lacus</name>
    <dbReference type="NCBI Taxonomy" id="1348429"/>
    <lineage>
        <taxon>Bacteria</taxon>
        <taxon>Bacillati</taxon>
        <taxon>Bacillota</taxon>
        <taxon>Bacilli</taxon>
        <taxon>Bacillales</taxon>
        <taxon>Alicyclobacillaceae</taxon>
        <taxon>Effusibacillus</taxon>
    </lineage>
</organism>
<dbReference type="EMBL" id="BDUF01000112">
    <property type="protein sequence ID" value="GAX91967.1"/>
    <property type="molecule type" value="Genomic_DNA"/>
</dbReference>
<dbReference type="PANTHER" id="PTHR43000">
    <property type="entry name" value="DTDP-D-GLUCOSE 4,6-DEHYDRATASE-RELATED"/>
    <property type="match status" value="1"/>
</dbReference>
<dbReference type="InterPro" id="IPR036291">
    <property type="entry name" value="NAD(P)-bd_dom_sf"/>
</dbReference>
<proteinExistence type="inferred from homology"/>
<evidence type="ECO:0000256" key="1">
    <source>
        <dbReference type="ARBA" id="ARBA00007637"/>
    </source>
</evidence>
<comment type="caution">
    <text evidence="3">The sequence shown here is derived from an EMBL/GenBank/DDBJ whole genome shotgun (WGS) entry which is preliminary data.</text>
</comment>